<dbReference type="PANTHER" id="PTHR43553:SF24">
    <property type="entry name" value="ENERGY-COUPLING FACTOR TRANSPORTER ATP-BINDING PROTEIN ECFA1"/>
    <property type="match status" value="1"/>
</dbReference>
<dbReference type="GO" id="GO:0016887">
    <property type="term" value="F:ATP hydrolysis activity"/>
    <property type="evidence" value="ECO:0007669"/>
    <property type="project" value="InterPro"/>
</dbReference>
<keyword evidence="5" id="KW-0547">Nucleotide-binding</keyword>
<keyword evidence="7" id="KW-1278">Translocase</keyword>
<dbReference type="Gene3D" id="3.40.50.300">
    <property type="entry name" value="P-loop containing nucleotide triphosphate hydrolases"/>
    <property type="match status" value="1"/>
</dbReference>
<reference evidence="11" key="1">
    <citation type="submission" date="2015-03" db="EMBL/GenBank/DDBJ databases">
        <authorList>
            <person name="Nijsse Bart"/>
        </authorList>
    </citation>
    <scope>NUCLEOTIDE SEQUENCE [LARGE SCALE GENOMIC DNA]</scope>
</reference>
<keyword evidence="8" id="KW-0472">Membrane</keyword>
<protein>
    <submittedName>
        <fullName evidence="10">ATPase component of general energizing module of ECF transporters</fullName>
    </submittedName>
</protein>
<dbReference type="SUPFAM" id="SSF52540">
    <property type="entry name" value="P-loop containing nucleoside triphosphate hydrolases"/>
    <property type="match status" value="1"/>
</dbReference>
<gene>
    <name evidence="10" type="ORF">SpAn4DRAFT_4619</name>
</gene>
<dbReference type="PANTHER" id="PTHR43553">
    <property type="entry name" value="HEAVY METAL TRANSPORTER"/>
    <property type="match status" value="1"/>
</dbReference>
<evidence type="ECO:0000256" key="1">
    <source>
        <dbReference type="ARBA" id="ARBA00004202"/>
    </source>
</evidence>
<dbReference type="GO" id="GO:0005524">
    <property type="term" value="F:ATP binding"/>
    <property type="evidence" value="ECO:0007669"/>
    <property type="project" value="UniProtKB-KW"/>
</dbReference>
<dbReference type="InterPro" id="IPR003593">
    <property type="entry name" value="AAA+_ATPase"/>
</dbReference>
<keyword evidence="3" id="KW-0813">Transport</keyword>
<evidence type="ECO:0000313" key="10">
    <source>
        <dbReference type="EMBL" id="CQR70107.1"/>
    </source>
</evidence>
<dbReference type="FunFam" id="3.40.50.300:FF:000224">
    <property type="entry name" value="Energy-coupling factor transporter ATP-binding protein EcfA"/>
    <property type="match status" value="1"/>
</dbReference>
<organism evidence="10 11">
    <name type="scientific">Sporomusa ovata</name>
    <dbReference type="NCBI Taxonomy" id="2378"/>
    <lineage>
        <taxon>Bacteria</taxon>
        <taxon>Bacillati</taxon>
        <taxon>Bacillota</taxon>
        <taxon>Negativicutes</taxon>
        <taxon>Selenomonadales</taxon>
        <taxon>Sporomusaceae</taxon>
        <taxon>Sporomusa</taxon>
    </lineage>
</organism>
<feature type="domain" description="ABC transporter" evidence="9">
    <location>
        <begin position="6"/>
        <end position="243"/>
    </location>
</feature>
<evidence type="ECO:0000256" key="3">
    <source>
        <dbReference type="ARBA" id="ARBA00022448"/>
    </source>
</evidence>
<sequence>MPSGSIELVNVTKEYQVCGTRKTAVNNVSLTIRQGEFVGLVGMNGSGKSTLARLINGLIRPTGGRVIVNGLDTGDNNSLQAIRSHVGMVFQNPDNQLISAIVEEDVAFGPENLRLPAKEVQARVDWALQAVGLVELRHHAPHLLSGGQKQKVAIASALAMRPDHLILDEPTSMLDPAGRQELLETLTILNKQYNITVVLISHYMEDMVRANRLLVLDHGAILLDGVPGQLFAAPEELARVGFAPPGIVRLVNNLRAGGYEIDQGIDTVQELVETICQLSR</sequence>
<evidence type="ECO:0000256" key="8">
    <source>
        <dbReference type="ARBA" id="ARBA00023136"/>
    </source>
</evidence>
<dbReference type="Proteomes" id="UP000049855">
    <property type="component" value="Unassembled WGS sequence"/>
</dbReference>
<dbReference type="InterPro" id="IPR015856">
    <property type="entry name" value="ABC_transpr_CbiO/EcfA_su"/>
</dbReference>
<dbReference type="CDD" id="cd03225">
    <property type="entry name" value="ABC_cobalt_CbiO_domain1"/>
    <property type="match status" value="1"/>
</dbReference>
<dbReference type="GO" id="GO:0042626">
    <property type="term" value="F:ATPase-coupled transmembrane transporter activity"/>
    <property type="evidence" value="ECO:0007669"/>
    <property type="project" value="TreeGrafter"/>
</dbReference>
<dbReference type="PROSITE" id="PS50893">
    <property type="entry name" value="ABC_TRANSPORTER_2"/>
    <property type="match status" value="1"/>
</dbReference>
<dbReference type="PROSITE" id="PS00211">
    <property type="entry name" value="ABC_TRANSPORTER_1"/>
    <property type="match status" value="1"/>
</dbReference>
<dbReference type="InterPro" id="IPR030947">
    <property type="entry name" value="EcfA_1"/>
</dbReference>
<dbReference type="GO" id="GO:0043190">
    <property type="term" value="C:ATP-binding cassette (ABC) transporter complex"/>
    <property type="evidence" value="ECO:0007669"/>
    <property type="project" value="TreeGrafter"/>
</dbReference>
<dbReference type="EMBL" id="CTRP01000002">
    <property type="protein sequence ID" value="CQR70107.1"/>
    <property type="molecule type" value="Genomic_DNA"/>
</dbReference>
<accession>A0A0U1KRS3</accession>
<evidence type="ECO:0000259" key="9">
    <source>
        <dbReference type="PROSITE" id="PS50893"/>
    </source>
</evidence>
<evidence type="ECO:0000256" key="2">
    <source>
        <dbReference type="ARBA" id="ARBA00005417"/>
    </source>
</evidence>
<dbReference type="NCBIfam" id="TIGR04520">
    <property type="entry name" value="ECF_ATPase_1"/>
    <property type="match status" value="1"/>
</dbReference>
<name>A0A0U1KRS3_9FIRM</name>
<keyword evidence="6" id="KW-0067">ATP-binding</keyword>
<evidence type="ECO:0000256" key="5">
    <source>
        <dbReference type="ARBA" id="ARBA00022741"/>
    </source>
</evidence>
<keyword evidence="4" id="KW-1003">Cell membrane</keyword>
<evidence type="ECO:0000256" key="6">
    <source>
        <dbReference type="ARBA" id="ARBA00022840"/>
    </source>
</evidence>
<dbReference type="InterPro" id="IPR003439">
    <property type="entry name" value="ABC_transporter-like_ATP-bd"/>
</dbReference>
<evidence type="ECO:0000313" key="11">
    <source>
        <dbReference type="Proteomes" id="UP000049855"/>
    </source>
</evidence>
<comment type="similarity">
    <text evidence="2">Belongs to the ABC transporter superfamily.</text>
</comment>
<evidence type="ECO:0000256" key="7">
    <source>
        <dbReference type="ARBA" id="ARBA00022967"/>
    </source>
</evidence>
<keyword evidence="11" id="KW-1185">Reference proteome</keyword>
<dbReference type="InterPro" id="IPR050095">
    <property type="entry name" value="ECF_ABC_transporter_ATP-bd"/>
</dbReference>
<dbReference type="Pfam" id="PF00005">
    <property type="entry name" value="ABC_tran"/>
    <property type="match status" value="1"/>
</dbReference>
<dbReference type="SMART" id="SM00382">
    <property type="entry name" value="AAA"/>
    <property type="match status" value="1"/>
</dbReference>
<comment type="subcellular location">
    <subcellularLocation>
        <location evidence="1">Cell membrane</location>
        <topology evidence="1">Peripheral membrane protein</topology>
    </subcellularLocation>
</comment>
<dbReference type="InterPro" id="IPR027417">
    <property type="entry name" value="P-loop_NTPase"/>
</dbReference>
<dbReference type="RefSeq" id="WP_021170734.1">
    <property type="nucleotide sequence ID" value="NZ_CTRP01000002.1"/>
</dbReference>
<evidence type="ECO:0000256" key="4">
    <source>
        <dbReference type="ARBA" id="ARBA00022475"/>
    </source>
</evidence>
<dbReference type="InterPro" id="IPR017871">
    <property type="entry name" value="ABC_transporter-like_CS"/>
</dbReference>
<proteinExistence type="inferred from homology"/>
<dbReference type="AlphaFoldDB" id="A0A0U1KRS3"/>